<name>A0ABQ3ZZF4_9ACTN</name>
<evidence type="ECO:0000313" key="3">
    <source>
        <dbReference type="Proteomes" id="UP000603200"/>
    </source>
</evidence>
<organism evidence="2 3">
    <name type="scientific">Winogradskya humida</name>
    <dbReference type="NCBI Taxonomy" id="113566"/>
    <lineage>
        <taxon>Bacteria</taxon>
        <taxon>Bacillati</taxon>
        <taxon>Actinomycetota</taxon>
        <taxon>Actinomycetes</taxon>
        <taxon>Micromonosporales</taxon>
        <taxon>Micromonosporaceae</taxon>
        <taxon>Winogradskya</taxon>
    </lineage>
</organism>
<dbReference type="InterPro" id="IPR052523">
    <property type="entry name" value="Trichothecene_AcTrans"/>
</dbReference>
<keyword evidence="3" id="KW-1185">Reference proteome</keyword>
<comment type="caution">
    <text evidence="2">The sequence shown here is derived from an EMBL/GenBank/DDBJ whole genome shotgun (WGS) entry which is preliminary data.</text>
</comment>
<dbReference type="PANTHER" id="PTHR42791">
    <property type="entry name" value="GNAT FAMILY ACETYLTRANSFERASE"/>
    <property type="match status" value="1"/>
</dbReference>
<proteinExistence type="predicted"/>
<gene>
    <name evidence="2" type="ORF">Ahu01nite_070730</name>
</gene>
<accession>A0ABQ3ZZF4</accession>
<dbReference type="RefSeq" id="WP_203841017.1">
    <property type="nucleotide sequence ID" value="NZ_BAAATV010000003.1"/>
</dbReference>
<reference evidence="2 3" key="1">
    <citation type="submission" date="2021-01" db="EMBL/GenBank/DDBJ databases">
        <title>Whole genome shotgun sequence of Actinoplanes humidus NBRC 14915.</title>
        <authorList>
            <person name="Komaki H."/>
            <person name="Tamura T."/>
        </authorList>
    </citation>
    <scope>NUCLEOTIDE SEQUENCE [LARGE SCALE GENOMIC DNA]</scope>
    <source>
        <strain evidence="2 3">NBRC 14915</strain>
    </source>
</reference>
<dbReference type="PANTHER" id="PTHR42791:SF1">
    <property type="entry name" value="N-ACETYLTRANSFERASE DOMAIN-CONTAINING PROTEIN"/>
    <property type="match status" value="1"/>
</dbReference>
<dbReference type="InterPro" id="IPR000182">
    <property type="entry name" value="GNAT_dom"/>
</dbReference>
<evidence type="ECO:0000313" key="2">
    <source>
        <dbReference type="EMBL" id="GIE23971.1"/>
    </source>
</evidence>
<dbReference type="Pfam" id="PF13508">
    <property type="entry name" value="Acetyltransf_7"/>
    <property type="match status" value="1"/>
</dbReference>
<sequence length="191" mass="21576">MTPPIRHARPDEIPSVAALIAHAFNNLAQTHSLVPDTDHRLPVMTAYFELAITTATIHVIPGPHDHPIATSVWFDRTHPEPPNPTYDNHLATITGPYLPNFQALDNLLAAHHPPEPHWHLAFLAVHPHHRHTGHGAALLAHTHTTLTTPAYLEATNEANIRLYRRHGYKTLHPFAIHLPDGTPFYRMWRRP</sequence>
<evidence type="ECO:0000259" key="1">
    <source>
        <dbReference type="PROSITE" id="PS51186"/>
    </source>
</evidence>
<dbReference type="InterPro" id="IPR016181">
    <property type="entry name" value="Acyl_CoA_acyltransferase"/>
</dbReference>
<dbReference type="SUPFAM" id="SSF55729">
    <property type="entry name" value="Acyl-CoA N-acyltransferases (Nat)"/>
    <property type="match status" value="1"/>
</dbReference>
<dbReference type="EMBL" id="BOMN01000101">
    <property type="protein sequence ID" value="GIE23971.1"/>
    <property type="molecule type" value="Genomic_DNA"/>
</dbReference>
<feature type="domain" description="N-acetyltransferase" evidence="1">
    <location>
        <begin position="57"/>
        <end position="191"/>
    </location>
</feature>
<dbReference type="Gene3D" id="3.40.630.30">
    <property type="match status" value="1"/>
</dbReference>
<protein>
    <recommendedName>
        <fullName evidence="1">N-acetyltransferase domain-containing protein</fullName>
    </recommendedName>
</protein>
<dbReference type="PROSITE" id="PS51186">
    <property type="entry name" value="GNAT"/>
    <property type="match status" value="1"/>
</dbReference>
<dbReference type="Proteomes" id="UP000603200">
    <property type="component" value="Unassembled WGS sequence"/>
</dbReference>